<dbReference type="RefSeq" id="WP_099506756.1">
    <property type="nucleotide sequence ID" value="NZ_CP026652.1"/>
</dbReference>
<protein>
    <submittedName>
        <fullName evidence="1">Uncharacterized protein</fullName>
    </submittedName>
</protein>
<evidence type="ECO:0000313" key="2">
    <source>
        <dbReference type="Proteomes" id="UP000238413"/>
    </source>
</evidence>
<organism evidence="1 2">
    <name type="scientific">Streptomyces dengpaensis</name>
    <dbReference type="NCBI Taxonomy" id="2049881"/>
    <lineage>
        <taxon>Bacteria</taxon>
        <taxon>Bacillati</taxon>
        <taxon>Actinomycetota</taxon>
        <taxon>Actinomycetes</taxon>
        <taxon>Kitasatosporales</taxon>
        <taxon>Streptomycetaceae</taxon>
        <taxon>Streptomyces</taxon>
    </lineage>
</organism>
<evidence type="ECO:0000313" key="1">
    <source>
        <dbReference type="EMBL" id="AVH60857.1"/>
    </source>
</evidence>
<proteinExistence type="predicted"/>
<reference evidence="1 2" key="1">
    <citation type="submission" date="2018-02" db="EMBL/GenBank/DDBJ databases">
        <title>Complete genome sequence of Streptomyces dengpaensis, the producer of angucyclines.</title>
        <authorList>
            <person name="Yumei L."/>
        </authorList>
    </citation>
    <scope>NUCLEOTIDE SEQUENCE [LARGE SCALE GENOMIC DNA]</scope>
    <source>
        <strain evidence="1 2">XZHG99</strain>
    </source>
</reference>
<name>A0ABN5ICE2_9ACTN</name>
<dbReference type="EMBL" id="CP026652">
    <property type="protein sequence ID" value="AVH60857.1"/>
    <property type="molecule type" value="Genomic_DNA"/>
</dbReference>
<gene>
    <name evidence="1" type="ORF">C4B68_39705</name>
</gene>
<sequence length="93" mass="9845">MVHYERKRFGLTIYFTKEQTEDLADSASAVAIVAAAIPDSTASKVVAASAGIIALLAQRAKRKGQGLGPSWIGLGVAPTPFFFEEPPKTARAL</sequence>
<dbReference type="Proteomes" id="UP000238413">
    <property type="component" value="Chromosome"/>
</dbReference>
<keyword evidence="2" id="KW-1185">Reference proteome</keyword>
<accession>A0ABN5ICE2</accession>